<dbReference type="PANTHER" id="PTHR35455:SF1">
    <property type="entry name" value="AGAP005842-PA"/>
    <property type="match status" value="1"/>
</dbReference>
<dbReference type="AlphaFoldDB" id="A0A8J2SDQ6"/>
<name>A0A8J2SDQ6_9CRUS</name>
<dbReference type="InterPro" id="IPR031985">
    <property type="entry name" value="DUF4787"/>
</dbReference>
<comment type="caution">
    <text evidence="2">The sequence shown here is derived from an EMBL/GenBank/DDBJ whole genome shotgun (WGS) entry which is preliminary data.</text>
</comment>
<evidence type="ECO:0000313" key="3">
    <source>
        <dbReference type="Proteomes" id="UP000789390"/>
    </source>
</evidence>
<accession>A0A8J2SDQ6</accession>
<protein>
    <submittedName>
        <fullName evidence="2">Uncharacterized protein</fullName>
    </submittedName>
</protein>
<keyword evidence="1" id="KW-0472">Membrane</keyword>
<feature type="transmembrane region" description="Helical" evidence="1">
    <location>
        <begin position="6"/>
        <end position="23"/>
    </location>
</feature>
<dbReference type="Pfam" id="PF16029">
    <property type="entry name" value="DUF4787"/>
    <property type="match status" value="1"/>
</dbReference>
<evidence type="ECO:0000313" key="2">
    <source>
        <dbReference type="EMBL" id="CAH0113691.1"/>
    </source>
</evidence>
<reference evidence="2" key="1">
    <citation type="submission" date="2021-11" db="EMBL/GenBank/DDBJ databases">
        <authorList>
            <person name="Schell T."/>
        </authorList>
    </citation>
    <scope>NUCLEOTIDE SEQUENCE</scope>
    <source>
        <strain evidence="2">M5</strain>
    </source>
</reference>
<keyword evidence="1" id="KW-0812">Transmembrane</keyword>
<keyword evidence="3" id="KW-1185">Reference proteome</keyword>
<keyword evidence="1" id="KW-1133">Transmembrane helix</keyword>
<proteinExistence type="predicted"/>
<gene>
    <name evidence="2" type="ORF">DGAL_LOCUS17591</name>
</gene>
<sequence length="124" mass="14515">MEVYNHRVLTQFILIIYAIFLLIHSSIQDSTKSATNIPRYSFKEYSYVALPKYETYFQEFQSACKQNPSCQLLEGVDRLNCIRECISPSCYIELYQGDKLEVGEIDVRFESFKGCFIQRGIRRG</sequence>
<dbReference type="OrthoDB" id="1915375at2759"/>
<dbReference type="EMBL" id="CAKKLH010000344">
    <property type="protein sequence ID" value="CAH0113691.1"/>
    <property type="molecule type" value="Genomic_DNA"/>
</dbReference>
<dbReference type="Proteomes" id="UP000789390">
    <property type="component" value="Unassembled WGS sequence"/>
</dbReference>
<evidence type="ECO:0000256" key="1">
    <source>
        <dbReference type="SAM" id="Phobius"/>
    </source>
</evidence>
<dbReference type="PANTHER" id="PTHR35455">
    <property type="entry name" value="UNNAMED PRODUCT"/>
    <property type="match status" value="1"/>
</dbReference>
<organism evidence="2 3">
    <name type="scientific">Daphnia galeata</name>
    <dbReference type="NCBI Taxonomy" id="27404"/>
    <lineage>
        <taxon>Eukaryota</taxon>
        <taxon>Metazoa</taxon>
        <taxon>Ecdysozoa</taxon>
        <taxon>Arthropoda</taxon>
        <taxon>Crustacea</taxon>
        <taxon>Branchiopoda</taxon>
        <taxon>Diplostraca</taxon>
        <taxon>Cladocera</taxon>
        <taxon>Anomopoda</taxon>
        <taxon>Daphniidae</taxon>
        <taxon>Daphnia</taxon>
    </lineage>
</organism>